<name>A0ABY6DPT0_9NEIS</name>
<dbReference type="InterPro" id="IPR045653">
    <property type="entry name" value="DUF6396"/>
</dbReference>
<dbReference type="SUPFAM" id="SSF81901">
    <property type="entry name" value="HCP-like"/>
    <property type="match status" value="1"/>
</dbReference>
<dbReference type="PANTHER" id="PTHR11102:SF160">
    <property type="entry name" value="ERAD-ASSOCIATED E3 UBIQUITIN-PROTEIN LIGASE COMPONENT HRD3"/>
    <property type="match status" value="1"/>
</dbReference>
<dbReference type="InterPro" id="IPR050767">
    <property type="entry name" value="Sel1_AlgK"/>
</dbReference>
<evidence type="ECO:0000313" key="3">
    <source>
        <dbReference type="Proteomes" id="UP001061302"/>
    </source>
</evidence>
<dbReference type="EMBL" id="CP106753">
    <property type="protein sequence ID" value="UXY16342.1"/>
    <property type="molecule type" value="Genomic_DNA"/>
</dbReference>
<evidence type="ECO:0000313" key="2">
    <source>
        <dbReference type="EMBL" id="UXY16342.1"/>
    </source>
</evidence>
<dbReference type="Gene3D" id="1.25.40.10">
    <property type="entry name" value="Tetratricopeptide repeat domain"/>
    <property type="match status" value="1"/>
</dbReference>
<dbReference type="Pfam" id="PF19933">
    <property type="entry name" value="DUF6396"/>
    <property type="match status" value="1"/>
</dbReference>
<sequence length="353" mass="39084">MRPILTLLLAVLLSSCGKSPPPETSRSTAMSGLAATQEAQLAFTCAYEKDRIPPRDPEAEQLFQHARWLQKRNLLKEDPAQYPVFERLYRIAAAHGHDKAAHNLALLLIRGQSDASDALSLPVQLAQDLIRRGIPQGYYDMGVLLNKGYGVVGDPRKSLTYLRKTADLGSPEAQYYVGDRLFMLGIDYAVPFRIGLQMKKCAAEQGHTEAAMEYAVHLQDEGKLEAATKYFQMAVKAGSDLAANKLRRSFLAPPTEDSLAYLGLAKDEERSRRYKILSDILERYSYLNPTVDEIDQIVPLPPAQLPPWDGQIQWVKEWESGKAPPLPDAARIAEMAKAKGLDPATGRPLQAGS</sequence>
<feature type="domain" description="DUF6396" evidence="1">
    <location>
        <begin position="242"/>
        <end position="349"/>
    </location>
</feature>
<reference evidence="2" key="1">
    <citation type="submission" date="2022-10" db="EMBL/GenBank/DDBJ databases">
        <title>Chitiniphilus purpureus sp. nov., a novel chitin-degrading bacterium isolated from crawfish pond sediment.</title>
        <authorList>
            <person name="Li K."/>
        </authorList>
    </citation>
    <scope>NUCLEOTIDE SEQUENCE</scope>
    <source>
        <strain evidence="2">CD1</strain>
    </source>
</reference>
<organism evidence="2 3">
    <name type="scientific">Chitiniphilus purpureus</name>
    <dbReference type="NCBI Taxonomy" id="2981137"/>
    <lineage>
        <taxon>Bacteria</taxon>
        <taxon>Pseudomonadati</taxon>
        <taxon>Pseudomonadota</taxon>
        <taxon>Betaproteobacteria</taxon>
        <taxon>Neisseriales</taxon>
        <taxon>Chitinibacteraceae</taxon>
        <taxon>Chitiniphilus</taxon>
    </lineage>
</organism>
<keyword evidence="3" id="KW-1185">Reference proteome</keyword>
<dbReference type="Proteomes" id="UP001061302">
    <property type="component" value="Chromosome"/>
</dbReference>
<dbReference type="InterPro" id="IPR011990">
    <property type="entry name" value="TPR-like_helical_dom_sf"/>
</dbReference>
<dbReference type="PROSITE" id="PS51257">
    <property type="entry name" value="PROKAR_LIPOPROTEIN"/>
    <property type="match status" value="1"/>
</dbReference>
<dbReference type="InterPro" id="IPR006597">
    <property type="entry name" value="Sel1-like"/>
</dbReference>
<dbReference type="RefSeq" id="WP_263125801.1">
    <property type="nucleotide sequence ID" value="NZ_CP106753.1"/>
</dbReference>
<accession>A0ABY6DPT0</accession>
<dbReference type="PANTHER" id="PTHR11102">
    <property type="entry name" value="SEL-1-LIKE PROTEIN"/>
    <property type="match status" value="1"/>
</dbReference>
<evidence type="ECO:0000259" key="1">
    <source>
        <dbReference type="Pfam" id="PF19933"/>
    </source>
</evidence>
<protein>
    <submittedName>
        <fullName evidence="2">Sel1 repeat family protein</fullName>
    </submittedName>
</protein>
<dbReference type="SMART" id="SM00671">
    <property type="entry name" value="SEL1"/>
    <property type="match status" value="2"/>
</dbReference>
<gene>
    <name evidence="2" type="ORF">N8I74_04805</name>
</gene>
<proteinExistence type="predicted"/>